<dbReference type="EMBL" id="CAJEWN010000193">
    <property type="protein sequence ID" value="CAD2171991.1"/>
    <property type="molecule type" value="Genomic_DNA"/>
</dbReference>
<organism evidence="2 3">
    <name type="scientific">Meloidogyne enterolobii</name>
    <name type="common">Root-knot nematode worm</name>
    <name type="synonym">Meloidogyne mayaguensis</name>
    <dbReference type="NCBI Taxonomy" id="390850"/>
    <lineage>
        <taxon>Eukaryota</taxon>
        <taxon>Metazoa</taxon>
        <taxon>Ecdysozoa</taxon>
        <taxon>Nematoda</taxon>
        <taxon>Chromadorea</taxon>
        <taxon>Rhabditida</taxon>
        <taxon>Tylenchina</taxon>
        <taxon>Tylenchomorpha</taxon>
        <taxon>Tylenchoidea</taxon>
        <taxon>Meloidogynidae</taxon>
        <taxon>Meloidogyninae</taxon>
        <taxon>Meloidogyne</taxon>
    </lineage>
</organism>
<dbReference type="AlphaFoldDB" id="A0A6V7VCT3"/>
<sequence length="376" mass="42011">MNSAQSYFLISLLLISALIAIISLLILATDQPDSLLEGKHRIALPLPKTTTTTIITTTTTNSTIIPENSKNIQNAKNNLLPNIPTKEPSINEYLLEKITEFGPSNGESKFMGLSLVLDNEWKERLLLAKADGLIEFRALDTNVVRLMKLPISIFRLRPLNSTFAVVLDSSFKLLQMCNMETGIVVAEQILERPAKEIVVEGNIVYALGRFEARIDAFNISNKLKPANSPLPIHLSHQHCQSLARGGEQKTRSLLVACPSGILQIAVQNGQIIRTFNEINNSLEANPTMSISALQMLTGPDGNAILIAASRIRREMLMFNLDGKLIARLRIKQEKQANEKRLWLWTALAMYDDKIYAMDYIGNKVEVFNFQKIDKNV</sequence>
<keyword evidence="1" id="KW-0472">Membrane</keyword>
<accession>A0A6V7VCT3</accession>
<name>A0A6V7VCT3_MELEN</name>
<dbReference type="OrthoDB" id="10400200at2759"/>
<proteinExistence type="predicted"/>
<gene>
    <name evidence="2" type="ORF">MENT_LOCUS23523</name>
</gene>
<keyword evidence="1" id="KW-1133">Transmembrane helix</keyword>
<evidence type="ECO:0000256" key="1">
    <source>
        <dbReference type="SAM" id="Phobius"/>
    </source>
</evidence>
<dbReference type="Proteomes" id="UP000580250">
    <property type="component" value="Unassembled WGS sequence"/>
</dbReference>
<evidence type="ECO:0000313" key="3">
    <source>
        <dbReference type="Proteomes" id="UP000580250"/>
    </source>
</evidence>
<reference evidence="2 3" key="1">
    <citation type="submission" date="2020-08" db="EMBL/GenBank/DDBJ databases">
        <authorList>
            <person name="Koutsovoulos G."/>
            <person name="Danchin GJ E."/>
        </authorList>
    </citation>
    <scope>NUCLEOTIDE SEQUENCE [LARGE SCALE GENOMIC DNA]</scope>
</reference>
<evidence type="ECO:0000313" key="2">
    <source>
        <dbReference type="EMBL" id="CAD2171991.1"/>
    </source>
</evidence>
<dbReference type="SUPFAM" id="SSF63825">
    <property type="entry name" value="YWTD domain"/>
    <property type="match status" value="1"/>
</dbReference>
<keyword evidence="1" id="KW-0812">Transmembrane</keyword>
<protein>
    <submittedName>
        <fullName evidence="2">Uncharacterized protein</fullName>
    </submittedName>
</protein>
<feature type="transmembrane region" description="Helical" evidence="1">
    <location>
        <begin position="7"/>
        <end position="28"/>
    </location>
</feature>
<comment type="caution">
    <text evidence="2">The sequence shown here is derived from an EMBL/GenBank/DDBJ whole genome shotgun (WGS) entry which is preliminary data.</text>
</comment>